<dbReference type="PANTHER" id="PTHR35893:SF3">
    <property type="entry name" value="INNER MEMBRANE PROTEIN"/>
    <property type="match status" value="1"/>
</dbReference>
<keyword evidence="4" id="KW-1185">Reference proteome</keyword>
<evidence type="ECO:0000313" key="4">
    <source>
        <dbReference type="Proteomes" id="UP000217265"/>
    </source>
</evidence>
<dbReference type="PANTHER" id="PTHR35893">
    <property type="entry name" value="INNER MEMBRANE PROTEIN-RELATED"/>
    <property type="match status" value="1"/>
</dbReference>
<dbReference type="RefSeq" id="WP_096055424.1">
    <property type="nucleotide sequence ID" value="NZ_CP023344.1"/>
</dbReference>
<dbReference type="GO" id="GO:0043022">
    <property type="term" value="F:ribosome binding"/>
    <property type="evidence" value="ECO:0007669"/>
    <property type="project" value="InterPro"/>
</dbReference>
<reference evidence="3 4" key="1">
    <citation type="submission" date="2017-09" db="EMBL/GenBank/DDBJ databases">
        <title>Complete genome sequence of Verrucomicrobial strain HZ-65, isolated from freshwater.</title>
        <authorList>
            <person name="Choi A."/>
        </authorList>
    </citation>
    <scope>NUCLEOTIDE SEQUENCE [LARGE SCALE GENOMIC DNA]</scope>
    <source>
        <strain evidence="3 4">HZ-65</strain>
    </source>
</reference>
<name>A0A290QIT5_9BACT</name>
<dbReference type="EMBL" id="CP023344">
    <property type="protein sequence ID" value="ATC63792.1"/>
    <property type="molecule type" value="Genomic_DNA"/>
</dbReference>
<evidence type="ECO:0000256" key="1">
    <source>
        <dbReference type="SAM" id="Phobius"/>
    </source>
</evidence>
<evidence type="ECO:0000259" key="2">
    <source>
        <dbReference type="Pfam" id="PF19029"/>
    </source>
</evidence>
<dbReference type="KEGG" id="vbh:CMV30_07410"/>
<dbReference type="Proteomes" id="UP000217265">
    <property type="component" value="Chromosome"/>
</dbReference>
<dbReference type="InterPro" id="IPR010279">
    <property type="entry name" value="YqjD/ElaB"/>
</dbReference>
<proteinExistence type="predicted"/>
<dbReference type="Pfam" id="PF19029">
    <property type="entry name" value="DUF883_C"/>
    <property type="match status" value="1"/>
</dbReference>
<dbReference type="AlphaFoldDB" id="A0A290QIT5"/>
<dbReference type="OrthoDB" id="197249at2"/>
<keyword evidence="1" id="KW-1133">Transmembrane helix</keyword>
<feature type="transmembrane region" description="Helical" evidence="1">
    <location>
        <begin position="82"/>
        <end position="100"/>
    </location>
</feature>
<keyword evidence="1" id="KW-0812">Transmembrane</keyword>
<keyword evidence="1" id="KW-0472">Membrane</keyword>
<sequence>MKNHLDTARSSTDLVAELKALLAEAETIVSGSVTEYSADALETLRERFGAMQERLASTCESAKKKVVAGAKYTDEAIRANPYQSLAIAAGVGLLVGVLLGRNSSK</sequence>
<gene>
    <name evidence="3" type="ORF">CMV30_07410</name>
</gene>
<accession>A0A290QIT5</accession>
<protein>
    <recommendedName>
        <fullName evidence="2">DUF883 domain-containing protein</fullName>
    </recommendedName>
</protein>
<feature type="domain" description="DUF883" evidence="2">
    <location>
        <begin position="73"/>
        <end position="101"/>
    </location>
</feature>
<organism evidence="3 4">
    <name type="scientific">Nibricoccus aquaticus</name>
    <dbReference type="NCBI Taxonomy" id="2576891"/>
    <lineage>
        <taxon>Bacteria</taxon>
        <taxon>Pseudomonadati</taxon>
        <taxon>Verrucomicrobiota</taxon>
        <taxon>Opitutia</taxon>
        <taxon>Opitutales</taxon>
        <taxon>Opitutaceae</taxon>
        <taxon>Nibricoccus</taxon>
    </lineage>
</organism>
<evidence type="ECO:0000313" key="3">
    <source>
        <dbReference type="EMBL" id="ATC63792.1"/>
    </source>
</evidence>
<dbReference type="InterPro" id="IPR043605">
    <property type="entry name" value="DUF883_C"/>
</dbReference>